<dbReference type="OrthoDB" id="196131at2759"/>
<comment type="caution">
    <text evidence="13">The sequence shown here is derived from an EMBL/GenBank/DDBJ whole genome shotgun (WGS) entry which is preliminary data.</text>
</comment>
<evidence type="ECO:0000256" key="2">
    <source>
        <dbReference type="ARBA" id="ARBA00022741"/>
    </source>
</evidence>
<evidence type="ECO:0000256" key="4">
    <source>
        <dbReference type="ARBA" id="ARBA00022806"/>
    </source>
</evidence>
<dbReference type="CDD" id="cd18787">
    <property type="entry name" value="SF2_C_DEAD"/>
    <property type="match status" value="1"/>
</dbReference>
<dbReference type="PANTHER" id="PTHR47958">
    <property type="entry name" value="ATP-DEPENDENT RNA HELICASE DBP3"/>
    <property type="match status" value="1"/>
</dbReference>
<dbReference type="EC" id="3.6.4.13" evidence="1"/>
<dbReference type="Pfam" id="PF00270">
    <property type="entry name" value="DEAD"/>
    <property type="match status" value="1"/>
</dbReference>
<dbReference type="InterPro" id="IPR014014">
    <property type="entry name" value="RNA_helicase_DEAD_Q_motif"/>
</dbReference>
<feature type="domain" description="Helicase C-terminal" evidence="11">
    <location>
        <begin position="360"/>
        <end position="524"/>
    </location>
</feature>
<dbReference type="GO" id="GO:0003724">
    <property type="term" value="F:RNA helicase activity"/>
    <property type="evidence" value="ECO:0007669"/>
    <property type="project" value="UniProtKB-EC"/>
</dbReference>
<evidence type="ECO:0000313" key="14">
    <source>
        <dbReference type="Proteomes" id="UP000700596"/>
    </source>
</evidence>
<reference evidence="13" key="1">
    <citation type="journal article" date="2021" name="Nat. Commun.">
        <title>Genetic determinants of endophytism in the Arabidopsis root mycobiome.</title>
        <authorList>
            <person name="Mesny F."/>
            <person name="Miyauchi S."/>
            <person name="Thiergart T."/>
            <person name="Pickel B."/>
            <person name="Atanasova L."/>
            <person name="Karlsson M."/>
            <person name="Huettel B."/>
            <person name="Barry K.W."/>
            <person name="Haridas S."/>
            <person name="Chen C."/>
            <person name="Bauer D."/>
            <person name="Andreopoulos W."/>
            <person name="Pangilinan J."/>
            <person name="LaButti K."/>
            <person name="Riley R."/>
            <person name="Lipzen A."/>
            <person name="Clum A."/>
            <person name="Drula E."/>
            <person name="Henrissat B."/>
            <person name="Kohler A."/>
            <person name="Grigoriev I.V."/>
            <person name="Martin F.M."/>
            <person name="Hacquard S."/>
        </authorList>
    </citation>
    <scope>NUCLEOTIDE SEQUENCE</scope>
    <source>
        <strain evidence="13">MPI-CAGE-CH-0243</strain>
    </source>
</reference>
<name>A0A9P9IQ12_9PLEO</name>
<dbReference type="SMART" id="SM00487">
    <property type="entry name" value="DEXDc"/>
    <property type="match status" value="1"/>
</dbReference>
<dbReference type="GO" id="GO:0003676">
    <property type="term" value="F:nucleic acid binding"/>
    <property type="evidence" value="ECO:0007669"/>
    <property type="project" value="InterPro"/>
</dbReference>
<evidence type="ECO:0000259" key="10">
    <source>
        <dbReference type="PROSITE" id="PS51192"/>
    </source>
</evidence>
<dbReference type="InterPro" id="IPR011545">
    <property type="entry name" value="DEAD/DEAH_box_helicase_dom"/>
</dbReference>
<accession>A0A9P9IQ12</accession>
<dbReference type="AlphaFoldDB" id="A0A9P9IQ12"/>
<comment type="similarity">
    <text evidence="8">Belongs to the DEAD box helicase family.</text>
</comment>
<evidence type="ECO:0000259" key="12">
    <source>
        <dbReference type="PROSITE" id="PS51195"/>
    </source>
</evidence>
<keyword evidence="3 8" id="KW-0378">Hydrolase</keyword>
<feature type="domain" description="Helicase ATP-binding" evidence="10">
    <location>
        <begin position="152"/>
        <end position="348"/>
    </location>
</feature>
<feature type="compositionally biased region" description="Low complexity" evidence="9">
    <location>
        <begin position="1"/>
        <end position="18"/>
    </location>
</feature>
<keyword evidence="14" id="KW-1185">Reference proteome</keyword>
<evidence type="ECO:0000256" key="5">
    <source>
        <dbReference type="ARBA" id="ARBA00022840"/>
    </source>
</evidence>
<keyword evidence="4 8" id="KW-0347">Helicase</keyword>
<evidence type="ECO:0000256" key="3">
    <source>
        <dbReference type="ARBA" id="ARBA00022801"/>
    </source>
</evidence>
<dbReference type="SUPFAM" id="SSF52540">
    <property type="entry name" value="P-loop containing nucleoside triphosphate hydrolases"/>
    <property type="match status" value="1"/>
</dbReference>
<dbReference type="InterPro" id="IPR027417">
    <property type="entry name" value="P-loop_NTPase"/>
</dbReference>
<organism evidence="13 14">
    <name type="scientific">Dendryphion nanum</name>
    <dbReference type="NCBI Taxonomy" id="256645"/>
    <lineage>
        <taxon>Eukaryota</taxon>
        <taxon>Fungi</taxon>
        <taxon>Dikarya</taxon>
        <taxon>Ascomycota</taxon>
        <taxon>Pezizomycotina</taxon>
        <taxon>Dothideomycetes</taxon>
        <taxon>Pleosporomycetidae</taxon>
        <taxon>Pleosporales</taxon>
        <taxon>Torulaceae</taxon>
        <taxon>Dendryphion</taxon>
    </lineage>
</organism>
<keyword evidence="5 8" id="KW-0067">ATP-binding</keyword>
<dbReference type="Gene3D" id="3.40.50.300">
    <property type="entry name" value="P-loop containing nucleotide triphosphate hydrolases"/>
    <property type="match status" value="2"/>
</dbReference>
<comment type="catalytic activity">
    <reaction evidence="6">
        <text>ATP + H2O = ADP + phosphate + H(+)</text>
        <dbReference type="Rhea" id="RHEA:13065"/>
        <dbReference type="ChEBI" id="CHEBI:15377"/>
        <dbReference type="ChEBI" id="CHEBI:15378"/>
        <dbReference type="ChEBI" id="CHEBI:30616"/>
        <dbReference type="ChEBI" id="CHEBI:43474"/>
        <dbReference type="ChEBI" id="CHEBI:456216"/>
        <dbReference type="EC" id="3.6.4.13"/>
    </reaction>
</comment>
<dbReference type="PROSITE" id="PS51194">
    <property type="entry name" value="HELICASE_CTER"/>
    <property type="match status" value="1"/>
</dbReference>
<dbReference type="SMART" id="SM00490">
    <property type="entry name" value="HELICc"/>
    <property type="match status" value="1"/>
</dbReference>
<dbReference type="FunFam" id="3.40.50.300:FF:000008">
    <property type="entry name" value="ATP-dependent RNA helicase RhlB"/>
    <property type="match status" value="1"/>
</dbReference>
<gene>
    <name evidence="13" type="ORF">B0J11DRAFT_293639</name>
</gene>
<keyword evidence="2 8" id="KW-0547">Nucleotide-binding</keyword>
<evidence type="ECO:0000256" key="9">
    <source>
        <dbReference type="SAM" id="MobiDB-lite"/>
    </source>
</evidence>
<evidence type="ECO:0000256" key="7">
    <source>
        <dbReference type="PROSITE-ProRule" id="PRU00552"/>
    </source>
</evidence>
<protein>
    <recommendedName>
        <fullName evidence="1">RNA helicase</fullName>
        <ecNumber evidence="1">3.6.4.13</ecNumber>
    </recommendedName>
</protein>
<dbReference type="EMBL" id="JAGMWT010000006">
    <property type="protein sequence ID" value="KAH7127070.1"/>
    <property type="molecule type" value="Genomic_DNA"/>
</dbReference>
<dbReference type="PROSITE" id="PS51195">
    <property type="entry name" value="Q_MOTIF"/>
    <property type="match status" value="1"/>
</dbReference>
<dbReference type="Proteomes" id="UP000700596">
    <property type="component" value="Unassembled WGS sequence"/>
</dbReference>
<proteinExistence type="inferred from homology"/>
<evidence type="ECO:0000256" key="1">
    <source>
        <dbReference type="ARBA" id="ARBA00012552"/>
    </source>
</evidence>
<dbReference type="PROSITE" id="PS00039">
    <property type="entry name" value="DEAD_ATP_HELICASE"/>
    <property type="match status" value="1"/>
</dbReference>
<feature type="region of interest" description="Disordered" evidence="9">
    <location>
        <begin position="1"/>
        <end position="26"/>
    </location>
</feature>
<dbReference type="InterPro" id="IPR000629">
    <property type="entry name" value="RNA-helicase_DEAD-box_CS"/>
</dbReference>
<dbReference type="InterPro" id="IPR014001">
    <property type="entry name" value="Helicase_ATP-bd"/>
</dbReference>
<feature type="compositionally biased region" description="Acidic residues" evidence="9">
    <location>
        <begin position="532"/>
        <end position="545"/>
    </location>
</feature>
<dbReference type="InterPro" id="IPR001650">
    <property type="entry name" value="Helicase_C-like"/>
</dbReference>
<feature type="domain" description="DEAD-box RNA helicase Q" evidence="12">
    <location>
        <begin position="121"/>
        <end position="149"/>
    </location>
</feature>
<dbReference type="GO" id="GO:0016787">
    <property type="term" value="F:hydrolase activity"/>
    <property type="evidence" value="ECO:0007669"/>
    <property type="project" value="UniProtKB-KW"/>
</dbReference>
<dbReference type="Pfam" id="PF00271">
    <property type="entry name" value="Helicase_C"/>
    <property type="match status" value="1"/>
</dbReference>
<dbReference type="PROSITE" id="PS51192">
    <property type="entry name" value="HELICASE_ATP_BIND_1"/>
    <property type="match status" value="1"/>
</dbReference>
<evidence type="ECO:0000256" key="8">
    <source>
        <dbReference type="RuleBase" id="RU000492"/>
    </source>
</evidence>
<evidence type="ECO:0000313" key="13">
    <source>
        <dbReference type="EMBL" id="KAH7127070.1"/>
    </source>
</evidence>
<feature type="short sequence motif" description="Q motif" evidence="7">
    <location>
        <begin position="121"/>
        <end position="149"/>
    </location>
</feature>
<sequence length="594" mass="66382">MSDSSAPAAPSDAGAEPPMTDAKNELQDVLAKVKELGWNDPVPFDYGDGQGRETGADRADVPWLGDAAVYAWDDDYGEVGPEVEALEKELFHDPNLMRVGHLIQAMKFDVEVVGHKVYPVRNFEDAGLHPELMRNVKLCQYDYPTPIQCYCIPAVLTGHDVVAIAQTGSGKTAAYLIPILSRLMGKAKLLAAPRPNASTYNPLVDRVRAEPLVLVVCPTRELACQIFDECRRLCYRTMLRPCVIYGGAPARFQREALEKGCDILIATPGRLMDFMSNINSLSFNRLKYTVIDEADEMLSTGWEEAMEKLFNGADMNNDADHTYLMFSATFPKAARRMAREYMAEDFIQIKVGRIGSTHQNITQDVVWVEEPLKNQCMFDLIMAGPPQRTIVFVNSKIKCDMVDDFLYNKGLPTTSIHSDRTQREREDALRSFRTARCPIIVATGVTARGLDVANVKHVINYDLPSTQYDGITEYIHRIGRTGRIGNNGLATSFFNDRNEDLGEDLVKILLESKQKVPEFLQQYMPEDPENIQWGDDDENTDDEANDFGGFANTSPVDTAPADTDFGVDTEGLKPEVEVGFNPEADDQENKMDTW</sequence>
<evidence type="ECO:0000256" key="6">
    <source>
        <dbReference type="ARBA" id="ARBA00047984"/>
    </source>
</evidence>
<feature type="region of interest" description="Disordered" evidence="9">
    <location>
        <begin position="532"/>
        <end position="594"/>
    </location>
</feature>
<dbReference type="GO" id="GO:0005524">
    <property type="term" value="F:ATP binding"/>
    <property type="evidence" value="ECO:0007669"/>
    <property type="project" value="UniProtKB-KW"/>
</dbReference>
<evidence type="ECO:0000259" key="11">
    <source>
        <dbReference type="PROSITE" id="PS51194"/>
    </source>
</evidence>